<reference evidence="1 2" key="1">
    <citation type="submission" date="2018-06" db="EMBL/GenBank/DDBJ databases">
        <title>Genomic Encyclopedia of Archaeal and Bacterial Type Strains, Phase II (KMG-II): from individual species to whole genera.</title>
        <authorList>
            <person name="Goeker M."/>
        </authorList>
    </citation>
    <scope>NUCLEOTIDE SEQUENCE [LARGE SCALE GENOMIC DNA]</scope>
    <source>
        <strain evidence="1 2">DSM 21851</strain>
    </source>
</reference>
<evidence type="ECO:0000313" key="1">
    <source>
        <dbReference type="EMBL" id="RAJ94135.1"/>
    </source>
</evidence>
<dbReference type="EMBL" id="QLMC01000005">
    <property type="protein sequence ID" value="RAJ94135.1"/>
    <property type="molecule type" value="Genomic_DNA"/>
</dbReference>
<keyword evidence="2" id="KW-1185">Reference proteome</keyword>
<comment type="caution">
    <text evidence="1">The sequence shown here is derived from an EMBL/GenBank/DDBJ whole genome shotgun (WGS) entry which is preliminary data.</text>
</comment>
<dbReference type="RefSeq" id="WP_170139400.1">
    <property type="nucleotide sequence ID" value="NZ_QLMC01000005.1"/>
</dbReference>
<sequence>MSWLEYSQLVLKKVGFDRRLFRKELGKLLTLLSPTERLELLRWCRHQKRWNSS</sequence>
<evidence type="ECO:0000313" key="2">
    <source>
        <dbReference type="Proteomes" id="UP000248790"/>
    </source>
</evidence>
<name>A0A327WXA1_LARAB</name>
<dbReference type="Proteomes" id="UP000248790">
    <property type="component" value="Unassembled WGS sequence"/>
</dbReference>
<dbReference type="AlphaFoldDB" id="A0A327WXA1"/>
<proteinExistence type="predicted"/>
<accession>A0A327WXA1</accession>
<gene>
    <name evidence="1" type="ORF">LX87_04019</name>
</gene>
<organism evidence="1 2">
    <name type="scientific">Larkinella arboricola</name>
    <dbReference type="NCBI Taxonomy" id="643671"/>
    <lineage>
        <taxon>Bacteria</taxon>
        <taxon>Pseudomonadati</taxon>
        <taxon>Bacteroidota</taxon>
        <taxon>Cytophagia</taxon>
        <taxon>Cytophagales</taxon>
        <taxon>Spirosomataceae</taxon>
        <taxon>Larkinella</taxon>
    </lineage>
</organism>
<protein>
    <submittedName>
        <fullName evidence="1">Uncharacterized protein</fullName>
    </submittedName>
</protein>